<feature type="region of interest" description="Disordered" evidence="1">
    <location>
        <begin position="1"/>
        <end position="22"/>
    </location>
</feature>
<name>K0S7L6_THAOC</name>
<evidence type="ECO:0000313" key="3">
    <source>
        <dbReference type="Proteomes" id="UP000266841"/>
    </source>
</evidence>
<dbReference type="Proteomes" id="UP000266841">
    <property type="component" value="Unassembled WGS sequence"/>
</dbReference>
<comment type="caution">
    <text evidence="2">The sequence shown here is derived from an EMBL/GenBank/DDBJ whole genome shotgun (WGS) entry which is preliminary data.</text>
</comment>
<gene>
    <name evidence="2" type="ORF">THAOC_23112</name>
</gene>
<keyword evidence="3" id="KW-1185">Reference proteome</keyword>
<accession>K0S7L6</accession>
<reference evidence="2 3" key="1">
    <citation type="journal article" date="2012" name="Genome Biol.">
        <title>Genome and low-iron response of an oceanic diatom adapted to chronic iron limitation.</title>
        <authorList>
            <person name="Lommer M."/>
            <person name="Specht M."/>
            <person name="Roy A.S."/>
            <person name="Kraemer L."/>
            <person name="Andreson R."/>
            <person name="Gutowska M.A."/>
            <person name="Wolf J."/>
            <person name="Bergner S.V."/>
            <person name="Schilhabel M.B."/>
            <person name="Klostermeier U.C."/>
            <person name="Beiko R.G."/>
            <person name="Rosenstiel P."/>
            <person name="Hippler M."/>
            <person name="Laroche J."/>
        </authorList>
    </citation>
    <scope>NUCLEOTIDE SEQUENCE [LARGE SCALE GENOMIC DNA]</scope>
    <source>
        <strain evidence="2 3">CCMP1005</strain>
    </source>
</reference>
<dbReference type="EMBL" id="AGNL01030181">
    <property type="protein sequence ID" value="EJK56906.1"/>
    <property type="molecule type" value="Genomic_DNA"/>
</dbReference>
<dbReference type="AlphaFoldDB" id="K0S7L6"/>
<organism evidence="2 3">
    <name type="scientific">Thalassiosira oceanica</name>
    <name type="common">Marine diatom</name>
    <dbReference type="NCBI Taxonomy" id="159749"/>
    <lineage>
        <taxon>Eukaryota</taxon>
        <taxon>Sar</taxon>
        <taxon>Stramenopiles</taxon>
        <taxon>Ochrophyta</taxon>
        <taxon>Bacillariophyta</taxon>
        <taxon>Coscinodiscophyceae</taxon>
        <taxon>Thalassiosirophycidae</taxon>
        <taxon>Thalassiosirales</taxon>
        <taxon>Thalassiosiraceae</taxon>
        <taxon>Thalassiosira</taxon>
    </lineage>
</organism>
<sequence>MCAEVRSGQVRSGQVRSGPGPGSISTLLYLPTYCRALALALAGGPGGLACYYEGSLAPDQILEPCQTLKRTACMVQDGMLGVPHGLTGGRSR</sequence>
<evidence type="ECO:0000256" key="1">
    <source>
        <dbReference type="SAM" id="MobiDB-lite"/>
    </source>
</evidence>
<evidence type="ECO:0000313" key="2">
    <source>
        <dbReference type="EMBL" id="EJK56906.1"/>
    </source>
</evidence>
<proteinExistence type="predicted"/>
<protein>
    <submittedName>
        <fullName evidence="2">Uncharacterized protein</fullName>
    </submittedName>
</protein>